<evidence type="ECO:0000256" key="1">
    <source>
        <dbReference type="SAM" id="Phobius"/>
    </source>
</evidence>
<feature type="transmembrane region" description="Helical" evidence="1">
    <location>
        <begin position="118"/>
        <end position="144"/>
    </location>
</feature>
<feature type="transmembrane region" description="Helical" evidence="1">
    <location>
        <begin position="50"/>
        <end position="71"/>
    </location>
</feature>
<dbReference type="AlphaFoldDB" id="A0A7D5F7K7"/>
<evidence type="ECO:0000313" key="2">
    <source>
        <dbReference type="EMBL" id="QLD10969.1"/>
    </source>
</evidence>
<accession>A0A7D5F7K7</accession>
<evidence type="ECO:0000313" key="3">
    <source>
        <dbReference type="Proteomes" id="UP000509638"/>
    </source>
</evidence>
<dbReference type="RefSeq" id="WP_178010526.1">
    <property type="nucleotide sequence ID" value="NZ_CP058316.1"/>
</dbReference>
<organism evidence="2 3">
    <name type="scientific">Microbacterium oleivorans</name>
    <dbReference type="NCBI Taxonomy" id="273677"/>
    <lineage>
        <taxon>Bacteria</taxon>
        <taxon>Bacillati</taxon>
        <taxon>Actinomycetota</taxon>
        <taxon>Actinomycetes</taxon>
        <taxon>Micrococcales</taxon>
        <taxon>Microbacteriaceae</taxon>
        <taxon>Microbacterium</taxon>
    </lineage>
</organism>
<gene>
    <name evidence="2" type="ORF">HW566_03700</name>
</gene>
<keyword evidence="1" id="KW-1133">Transmembrane helix</keyword>
<dbReference type="EMBL" id="CP058316">
    <property type="protein sequence ID" value="QLD10969.1"/>
    <property type="molecule type" value="Genomic_DNA"/>
</dbReference>
<name>A0A7D5F7K7_9MICO</name>
<keyword evidence="1" id="KW-0472">Membrane</keyword>
<dbReference type="Pfam" id="PF11188">
    <property type="entry name" value="DUF2975"/>
    <property type="match status" value="1"/>
</dbReference>
<dbReference type="Proteomes" id="UP000509638">
    <property type="component" value="Chromosome"/>
</dbReference>
<reference evidence="2 3" key="1">
    <citation type="submission" date="2020-06" db="EMBL/GenBank/DDBJ databases">
        <authorList>
            <person name="Jo H."/>
        </authorList>
    </citation>
    <scope>NUCLEOTIDE SEQUENCE [LARGE SCALE GENOMIC DNA]</scope>
    <source>
        <strain evidence="2 3">I46</strain>
    </source>
</reference>
<keyword evidence="1" id="KW-0812">Transmembrane</keyword>
<dbReference type="InterPro" id="IPR021354">
    <property type="entry name" value="DUF2975"/>
</dbReference>
<protein>
    <submittedName>
        <fullName evidence="2">DUF2975 domain-containing protein</fullName>
    </submittedName>
</protein>
<proteinExistence type="predicted"/>
<feature type="transmembrane region" description="Helical" evidence="1">
    <location>
        <begin position="91"/>
        <end position="112"/>
    </location>
</feature>
<sequence length="158" mass="16647">MNRTLITTAKIVFAVLALIGLALQLFIIPANVTGLASAYAEVASIAPVIIGWGAFVIACSQAALVVTWRLLDLVRDDSIFTTDAFTWVRALTWCPAAIGLSTLAMFVVLNAAHVTPPALMLGMLAAIGVSVATTLILAVLFALLQQSATMRHDLAEVI</sequence>